<reference evidence="1" key="3">
    <citation type="journal article" date="2017" name="Nature">
        <title>Genome sequence of the progenitor of the wheat D genome Aegilops tauschii.</title>
        <authorList>
            <person name="Luo M.C."/>
            <person name="Gu Y.Q."/>
            <person name="Puiu D."/>
            <person name="Wang H."/>
            <person name="Twardziok S.O."/>
            <person name="Deal K.R."/>
            <person name="Huo N."/>
            <person name="Zhu T."/>
            <person name="Wang L."/>
            <person name="Wang Y."/>
            <person name="McGuire P.E."/>
            <person name="Liu S."/>
            <person name="Long H."/>
            <person name="Ramasamy R.K."/>
            <person name="Rodriguez J.C."/>
            <person name="Van S.L."/>
            <person name="Yuan L."/>
            <person name="Wang Z."/>
            <person name="Xia Z."/>
            <person name="Xiao L."/>
            <person name="Anderson O.D."/>
            <person name="Ouyang S."/>
            <person name="Liang Y."/>
            <person name="Zimin A.V."/>
            <person name="Pertea G."/>
            <person name="Qi P."/>
            <person name="Bennetzen J.L."/>
            <person name="Dai X."/>
            <person name="Dawson M.W."/>
            <person name="Muller H.G."/>
            <person name="Kugler K."/>
            <person name="Rivarola-Duarte L."/>
            <person name="Spannagl M."/>
            <person name="Mayer K.F.X."/>
            <person name="Lu F.H."/>
            <person name="Bevan M.W."/>
            <person name="Leroy P."/>
            <person name="Li P."/>
            <person name="You F.M."/>
            <person name="Sun Q."/>
            <person name="Liu Z."/>
            <person name="Lyons E."/>
            <person name="Wicker T."/>
            <person name="Salzberg S.L."/>
            <person name="Devos K.M."/>
            <person name="Dvorak J."/>
        </authorList>
    </citation>
    <scope>NUCLEOTIDE SEQUENCE [LARGE SCALE GENOMIC DNA]</scope>
    <source>
        <strain evidence="1">cv. AL8/78</strain>
    </source>
</reference>
<name>A0A453SJI0_AEGTS</name>
<reference evidence="1" key="4">
    <citation type="submission" date="2019-03" db="UniProtKB">
        <authorList>
            <consortium name="EnsemblPlants"/>
        </authorList>
    </citation>
    <scope>IDENTIFICATION</scope>
</reference>
<reference evidence="2" key="1">
    <citation type="journal article" date="2014" name="Science">
        <title>Ancient hybridizations among the ancestral genomes of bread wheat.</title>
        <authorList>
            <consortium name="International Wheat Genome Sequencing Consortium,"/>
            <person name="Marcussen T."/>
            <person name="Sandve S.R."/>
            <person name="Heier L."/>
            <person name="Spannagl M."/>
            <person name="Pfeifer M."/>
            <person name="Jakobsen K.S."/>
            <person name="Wulff B.B."/>
            <person name="Steuernagel B."/>
            <person name="Mayer K.F."/>
            <person name="Olsen O.A."/>
        </authorList>
    </citation>
    <scope>NUCLEOTIDE SEQUENCE [LARGE SCALE GENOMIC DNA]</scope>
    <source>
        <strain evidence="2">cv. AL8/78</strain>
    </source>
</reference>
<accession>A0A453SJI0</accession>
<sequence length="109" mass="12826">MRRICCRVARVGLSAYAFEYEMSQDCWSTYFGLILTMSLVRTTCVCLSDSYRRNDTFSFLLDGQQHNHNNRSISAYGCRLRRLEKHRSRLTPLLYWGHQPSCLRCAYAQ</sequence>
<dbReference type="AlphaFoldDB" id="A0A453SJI0"/>
<organism evidence="1 2">
    <name type="scientific">Aegilops tauschii subsp. strangulata</name>
    <name type="common">Goatgrass</name>
    <dbReference type="NCBI Taxonomy" id="200361"/>
    <lineage>
        <taxon>Eukaryota</taxon>
        <taxon>Viridiplantae</taxon>
        <taxon>Streptophyta</taxon>
        <taxon>Embryophyta</taxon>
        <taxon>Tracheophyta</taxon>
        <taxon>Spermatophyta</taxon>
        <taxon>Magnoliopsida</taxon>
        <taxon>Liliopsida</taxon>
        <taxon>Poales</taxon>
        <taxon>Poaceae</taxon>
        <taxon>BOP clade</taxon>
        <taxon>Pooideae</taxon>
        <taxon>Triticodae</taxon>
        <taxon>Triticeae</taxon>
        <taxon>Triticinae</taxon>
        <taxon>Aegilops</taxon>
    </lineage>
</organism>
<keyword evidence="2" id="KW-1185">Reference proteome</keyword>
<reference evidence="1" key="5">
    <citation type="journal article" date="2021" name="G3 (Bethesda)">
        <title>Aegilops tauschii genome assembly Aet v5.0 features greater sequence contiguity and improved annotation.</title>
        <authorList>
            <person name="Wang L."/>
            <person name="Zhu T."/>
            <person name="Rodriguez J.C."/>
            <person name="Deal K.R."/>
            <person name="Dubcovsky J."/>
            <person name="McGuire P.E."/>
            <person name="Lux T."/>
            <person name="Spannagl M."/>
            <person name="Mayer K.F.X."/>
            <person name="Baldrich P."/>
            <person name="Meyers B.C."/>
            <person name="Huo N."/>
            <person name="Gu Y.Q."/>
            <person name="Zhou H."/>
            <person name="Devos K.M."/>
            <person name="Bennetzen J.L."/>
            <person name="Unver T."/>
            <person name="Budak H."/>
            <person name="Gulick P.J."/>
            <person name="Galiba G."/>
            <person name="Kalapos B."/>
            <person name="Nelson D.R."/>
            <person name="Li P."/>
            <person name="You F.M."/>
            <person name="Luo M.C."/>
            <person name="Dvorak J."/>
        </authorList>
    </citation>
    <scope>NUCLEOTIDE SEQUENCE [LARGE SCALE GENOMIC DNA]</scope>
    <source>
        <strain evidence="1">cv. AL8/78</strain>
    </source>
</reference>
<evidence type="ECO:0000313" key="2">
    <source>
        <dbReference type="Proteomes" id="UP000015105"/>
    </source>
</evidence>
<protein>
    <submittedName>
        <fullName evidence="1">Uncharacterized protein</fullName>
    </submittedName>
</protein>
<evidence type="ECO:0000313" key="1">
    <source>
        <dbReference type="EnsemblPlants" id="AET7Gv20962600.44"/>
    </source>
</evidence>
<reference evidence="2" key="2">
    <citation type="journal article" date="2017" name="Nat. Plants">
        <title>The Aegilops tauschii genome reveals multiple impacts of transposons.</title>
        <authorList>
            <person name="Zhao G."/>
            <person name="Zou C."/>
            <person name="Li K."/>
            <person name="Wang K."/>
            <person name="Li T."/>
            <person name="Gao L."/>
            <person name="Zhang X."/>
            <person name="Wang H."/>
            <person name="Yang Z."/>
            <person name="Liu X."/>
            <person name="Jiang W."/>
            <person name="Mao L."/>
            <person name="Kong X."/>
            <person name="Jiao Y."/>
            <person name="Jia J."/>
        </authorList>
    </citation>
    <scope>NUCLEOTIDE SEQUENCE [LARGE SCALE GENOMIC DNA]</scope>
    <source>
        <strain evidence="2">cv. AL8/78</strain>
    </source>
</reference>
<dbReference type="Proteomes" id="UP000015105">
    <property type="component" value="Chromosome 7D"/>
</dbReference>
<dbReference type="EnsemblPlants" id="AET7Gv20962600.44">
    <property type="protein sequence ID" value="AET7Gv20962600.44"/>
    <property type="gene ID" value="AET7Gv20962600"/>
</dbReference>
<proteinExistence type="predicted"/>
<dbReference type="Gramene" id="AET7Gv20962600.44">
    <property type="protein sequence ID" value="AET7Gv20962600.44"/>
    <property type="gene ID" value="AET7Gv20962600"/>
</dbReference>